<evidence type="ECO:0000313" key="2">
    <source>
        <dbReference type="EMBL" id="KAA6401679.1"/>
    </source>
</evidence>
<gene>
    <name evidence="2" type="ORF">EZS28_002795</name>
</gene>
<proteinExistence type="predicted"/>
<dbReference type="InterPro" id="IPR045455">
    <property type="entry name" value="NrS-1_pol-like_helicase"/>
</dbReference>
<dbReference type="Pfam" id="PF19263">
    <property type="entry name" value="DUF5906"/>
    <property type="match status" value="1"/>
</dbReference>
<dbReference type="InterPro" id="IPR027417">
    <property type="entry name" value="P-loop_NTPase"/>
</dbReference>
<dbReference type="SUPFAM" id="SSF52540">
    <property type="entry name" value="P-loop containing nucleoside triphosphate hydrolases"/>
    <property type="match status" value="1"/>
</dbReference>
<name>A0A5J4X584_9EUKA</name>
<accession>A0A5J4X584</accession>
<protein>
    <recommendedName>
        <fullName evidence="1">NrS-1 polymerase-like helicase domain-containing protein</fullName>
    </recommendedName>
</protein>
<evidence type="ECO:0000313" key="3">
    <source>
        <dbReference type="Proteomes" id="UP000324800"/>
    </source>
</evidence>
<dbReference type="OrthoDB" id="2142868at2759"/>
<comment type="caution">
    <text evidence="2">The sequence shown here is derived from an EMBL/GenBank/DDBJ whole genome shotgun (WGS) entry which is preliminary data.</text>
</comment>
<dbReference type="Gene3D" id="3.40.50.300">
    <property type="entry name" value="P-loop containing nucleotide triphosphate hydrolases"/>
    <property type="match status" value="1"/>
</dbReference>
<sequence length="460" mass="53905">MNLDDPFTLVDIEMKIYNQEYECDEDIVTDMLKIMRIINRKNEIFIMKRYDSTVKRCTFDILSDDAVQKTLSKEKLDRFKKNNLKLWSQFQECAGVFRLRDVPFLSDEQDVFSIFQGWKHKLVNEINMNTIQLYLDPIKEVIAANDNNTYEYILNWISFIIQHPDVKSRVAIVIHGVQGTGKNTFTDVLCDLIAGYSAKNIIDIEEITGNFNSVIENKSLIILNELKNFTEQRALNNNALKSIITDDVQRINEKFVTRRYSQNVANLIFISNNNCPVKIETTDRRYLICQTLDAHRHNFEHFDKIHQAIKQADLYDNLLTFFMKRNISQANLQLIPMTEAKKYIQKVSKSPVENFIVKYLKQLEQGMECNLAVEYKPKELTKFQFKAQLKDICDYERKNAPNSKCTKKIGYYKLQLGLVQDYESMKDEENKINGDDDDEEEDYTNLKIISNNQDGDIINQ</sequence>
<feature type="domain" description="NrS-1 polymerase-like helicase" evidence="1">
    <location>
        <begin position="174"/>
        <end position="285"/>
    </location>
</feature>
<dbReference type="AlphaFoldDB" id="A0A5J4X584"/>
<reference evidence="2 3" key="1">
    <citation type="submission" date="2019-03" db="EMBL/GenBank/DDBJ databases">
        <title>Single cell metagenomics reveals metabolic interactions within the superorganism composed of flagellate Streblomastix strix and complex community of Bacteroidetes bacteria on its surface.</title>
        <authorList>
            <person name="Treitli S.C."/>
            <person name="Kolisko M."/>
            <person name="Husnik F."/>
            <person name="Keeling P."/>
            <person name="Hampl V."/>
        </authorList>
    </citation>
    <scope>NUCLEOTIDE SEQUENCE [LARGE SCALE GENOMIC DNA]</scope>
    <source>
        <strain evidence="2">ST1C</strain>
    </source>
</reference>
<dbReference type="EMBL" id="SNRW01000350">
    <property type="protein sequence ID" value="KAA6401679.1"/>
    <property type="molecule type" value="Genomic_DNA"/>
</dbReference>
<organism evidence="2 3">
    <name type="scientific">Streblomastix strix</name>
    <dbReference type="NCBI Taxonomy" id="222440"/>
    <lineage>
        <taxon>Eukaryota</taxon>
        <taxon>Metamonada</taxon>
        <taxon>Preaxostyla</taxon>
        <taxon>Oxymonadida</taxon>
        <taxon>Streblomastigidae</taxon>
        <taxon>Streblomastix</taxon>
    </lineage>
</organism>
<evidence type="ECO:0000259" key="1">
    <source>
        <dbReference type="Pfam" id="PF19263"/>
    </source>
</evidence>
<dbReference type="Proteomes" id="UP000324800">
    <property type="component" value="Unassembled WGS sequence"/>
</dbReference>